<organism evidence="5 6">
    <name type="scientific">Methylomonas aurea</name>
    <dbReference type="NCBI Taxonomy" id="2952224"/>
    <lineage>
        <taxon>Bacteria</taxon>
        <taxon>Pseudomonadati</taxon>
        <taxon>Pseudomonadota</taxon>
        <taxon>Gammaproteobacteria</taxon>
        <taxon>Methylococcales</taxon>
        <taxon>Methylococcaceae</taxon>
        <taxon>Methylomonas</taxon>
    </lineage>
</organism>
<reference evidence="5 6" key="1">
    <citation type="submission" date="2022-07" db="EMBL/GenBank/DDBJ databases">
        <title>Methylomonas rivi sp. nov., Methylomonas rosea sp. nov., Methylomonas aureus sp. nov. and Methylomonas subterranea sp. nov., four novel methanotrophs isolated from a freshwater creek and the deep terrestrial subsurface.</title>
        <authorList>
            <person name="Abin C."/>
            <person name="Sankaranarayanan K."/>
            <person name="Garner C."/>
            <person name="Sindelar R."/>
            <person name="Kotary K."/>
            <person name="Garner R."/>
            <person name="Barclay S."/>
            <person name="Lawson P."/>
            <person name="Krumholz L."/>
        </authorList>
    </citation>
    <scope>NUCLEOTIDE SEQUENCE [LARGE SCALE GENOMIC DNA]</scope>
    <source>
        <strain evidence="5 6">SURF-1</strain>
    </source>
</reference>
<dbReference type="InterPro" id="IPR057840">
    <property type="entry name" value="FimV_N"/>
</dbReference>
<keyword evidence="6" id="KW-1185">Reference proteome</keyword>
<evidence type="ECO:0000256" key="2">
    <source>
        <dbReference type="SAM" id="MobiDB-lite"/>
    </source>
</evidence>
<feature type="compositionally biased region" description="Polar residues" evidence="2">
    <location>
        <begin position="247"/>
        <end position="260"/>
    </location>
</feature>
<dbReference type="RefSeq" id="WP_256610192.1">
    <property type="nucleotide sequence ID" value="NZ_JANIBM010000005.1"/>
</dbReference>
<dbReference type="InterPro" id="IPR020011">
    <property type="entry name" value="FimV_C"/>
</dbReference>
<evidence type="ECO:0000256" key="1">
    <source>
        <dbReference type="SAM" id="Coils"/>
    </source>
</evidence>
<gene>
    <name evidence="5" type="ORF">NP603_06960</name>
</gene>
<evidence type="ECO:0000313" key="5">
    <source>
        <dbReference type="EMBL" id="MCQ8180841.1"/>
    </source>
</evidence>
<evidence type="ECO:0000259" key="4">
    <source>
        <dbReference type="Pfam" id="PF25800"/>
    </source>
</evidence>
<keyword evidence="3" id="KW-0732">Signal</keyword>
<feature type="signal peptide" evidence="3">
    <location>
        <begin position="1"/>
        <end position="19"/>
    </location>
</feature>
<feature type="chain" id="PRO_5046036368" evidence="3">
    <location>
        <begin position="20"/>
        <end position="987"/>
    </location>
</feature>
<feature type="region of interest" description="Disordered" evidence="2">
    <location>
        <begin position="155"/>
        <end position="181"/>
    </location>
</feature>
<accession>A0ABT1UF25</accession>
<feature type="coiled-coil region" evidence="1">
    <location>
        <begin position="322"/>
        <end position="356"/>
    </location>
</feature>
<dbReference type="InterPro" id="IPR020012">
    <property type="entry name" value="LysM_FimV"/>
</dbReference>
<evidence type="ECO:0000256" key="3">
    <source>
        <dbReference type="SAM" id="SignalP"/>
    </source>
</evidence>
<dbReference type="InterPro" id="IPR036779">
    <property type="entry name" value="LysM_dom_sf"/>
</dbReference>
<dbReference type="InterPro" id="IPR038440">
    <property type="entry name" value="FimV_C_sf"/>
</dbReference>
<feature type="compositionally biased region" description="Basic and acidic residues" evidence="2">
    <location>
        <begin position="308"/>
        <end position="322"/>
    </location>
</feature>
<feature type="compositionally biased region" description="Pro residues" evidence="2">
    <location>
        <begin position="407"/>
        <end position="429"/>
    </location>
</feature>
<dbReference type="NCBIfam" id="TIGR03504">
    <property type="entry name" value="FimV_Cterm"/>
    <property type="match status" value="1"/>
</dbReference>
<feature type="compositionally biased region" description="Basic residues" evidence="2">
    <location>
        <begin position="156"/>
        <end position="167"/>
    </location>
</feature>
<protein>
    <submittedName>
        <fullName evidence="5">Fimbrial protein FimV</fullName>
    </submittedName>
</protein>
<proteinExistence type="predicted"/>
<feature type="region of interest" description="Disordered" evidence="2">
    <location>
        <begin position="358"/>
        <end position="432"/>
    </location>
</feature>
<feature type="region of interest" description="Disordered" evidence="2">
    <location>
        <begin position="247"/>
        <end position="279"/>
    </location>
</feature>
<feature type="compositionally biased region" description="Pro residues" evidence="2">
    <location>
        <begin position="369"/>
        <end position="379"/>
    </location>
</feature>
<name>A0ABT1UF25_9GAMM</name>
<comment type="caution">
    <text evidence="5">The sequence shown here is derived from an EMBL/GenBank/DDBJ whole genome shotgun (WGS) entry which is preliminary data.</text>
</comment>
<feature type="region of interest" description="Disordered" evidence="2">
    <location>
        <begin position="699"/>
        <end position="726"/>
    </location>
</feature>
<dbReference type="Pfam" id="PF25800">
    <property type="entry name" value="FimV_N"/>
    <property type="match status" value="1"/>
</dbReference>
<evidence type="ECO:0000313" key="6">
    <source>
        <dbReference type="Proteomes" id="UP001524569"/>
    </source>
</evidence>
<dbReference type="Gene3D" id="3.10.350.10">
    <property type="entry name" value="LysM domain"/>
    <property type="match status" value="1"/>
</dbReference>
<dbReference type="Proteomes" id="UP001524569">
    <property type="component" value="Unassembled WGS sequence"/>
</dbReference>
<sequence>MSNLTKALAVVSLLAPVNALPLGIGEIQLHSALNQHLNAEIRLTVDPNENPSDVSVRLAPPEKFDQAGVVWNYFLSKIKFEPMVQANGSIIVKITSREVLTEPFLDFLLEVTWPQGSMTREFTLLIDPPAAYNQATIPVVQAPDYSAEAIEPPVRPAKKTRPAPRRAVRAEPSDSVSQPIATEGEFGPVQKTDTLWSIATQLGQERNVPTPQMLNALHRANPDAFNNGNINSLKEGALLKIPSLASAQQPLPSETKQPTAKTAKGEPTTTEKPAKPLELVAPSEAKLVENTVVGGKARSGAHSTAADAKTESAAETSGEGKDLELQARIEKLEQQLNMMQQLLALKDQQLATLQNNKQVPAQAETAPAPAQPTTPPVLPPATTEQPSQTQTQAPAEPAPAAQQPAVQPIPAPAPKPVAKVAPPPAPAPAPEEEGLFSSDAYYWVVGGLGFGILGLLGWLLWRKRHIDERINTESMFASASQIQMPDSESSLSVPIMDINNTSEYDVGTVGESSFISDFTPSDFDAFDTDQNEVDPISEADVYLAYGRYQQAEELIRHAIQEQPHRDECKLKLLEIFYASENKDAFCDYAQELANAGKQADKPFWKKIADMAKEIAPDSPLFGIDSATSDTNTKVASESFELSAATTLGEADTDGLEDDSVFALLDDDLAALDLDLDKNLEPDDNGLDFDLGDFDSNAKTKTPNLGSVSGDKPANAGRDEPAATESSDIEAFDFNLDFAEPAADDKTQVVSTSDDLDLALETIEFSSVADDIAAVKAESPSVEDNSIESFDFNFDLEPPKPAASGNEDEATAAEQPAADLESFDFADFGTTDAKPEAPAEKPTDIESFDFNFDLDLAAPDLASASNTTDAPLNLESELKLETFDFSDFDNLNAKAGQATDNAKPDTVDDFNFEFDFDAPIISTSSDDKFEVGVSDLTDMDEYETKIDLAKAYIDMGDIDAAKTIAEDVLAKGSKQQQQAAQALLDELK</sequence>
<keyword evidence="1" id="KW-0175">Coiled coil</keyword>
<dbReference type="Gene3D" id="1.20.58.2200">
    <property type="match status" value="1"/>
</dbReference>
<dbReference type="EMBL" id="JANIBM010000005">
    <property type="protein sequence ID" value="MCQ8180841.1"/>
    <property type="molecule type" value="Genomic_DNA"/>
</dbReference>
<feature type="region of interest" description="Disordered" evidence="2">
    <location>
        <begin position="296"/>
        <end position="322"/>
    </location>
</feature>
<dbReference type="NCBIfam" id="TIGR03505">
    <property type="entry name" value="FimV_core"/>
    <property type="match status" value="1"/>
</dbReference>
<feature type="domain" description="FimV N-terminal" evidence="4">
    <location>
        <begin position="22"/>
        <end position="129"/>
    </location>
</feature>
<feature type="region of interest" description="Disordered" evidence="2">
    <location>
        <begin position="791"/>
        <end position="815"/>
    </location>
</feature>
<feature type="compositionally biased region" description="Low complexity" evidence="2">
    <location>
        <begin position="358"/>
        <end position="368"/>
    </location>
</feature>
<feature type="compositionally biased region" description="Low complexity" evidence="2">
    <location>
        <begin position="380"/>
        <end position="406"/>
    </location>
</feature>